<feature type="domain" description="C2H2-type" evidence="3">
    <location>
        <begin position="798"/>
        <end position="825"/>
    </location>
</feature>
<feature type="domain" description="C2H2-type" evidence="3">
    <location>
        <begin position="283"/>
        <end position="311"/>
    </location>
</feature>
<dbReference type="AlphaFoldDB" id="A0A1B6C4W1"/>
<dbReference type="InterPro" id="IPR013087">
    <property type="entry name" value="Znf_C2H2_type"/>
</dbReference>
<feature type="region of interest" description="Disordered" evidence="2">
    <location>
        <begin position="1"/>
        <end position="33"/>
    </location>
</feature>
<dbReference type="PANTHER" id="PTHR21020">
    <property type="entry name" value="ZINC FINGER PROTEIN 800"/>
    <property type="match status" value="1"/>
</dbReference>
<gene>
    <name evidence="4" type="ORF">g.20671</name>
</gene>
<keyword evidence="1" id="KW-0862">Zinc</keyword>
<organism evidence="4">
    <name type="scientific">Clastoptera arizonana</name>
    <name type="common">Arizona spittle bug</name>
    <dbReference type="NCBI Taxonomy" id="38151"/>
    <lineage>
        <taxon>Eukaryota</taxon>
        <taxon>Metazoa</taxon>
        <taxon>Ecdysozoa</taxon>
        <taxon>Arthropoda</taxon>
        <taxon>Hexapoda</taxon>
        <taxon>Insecta</taxon>
        <taxon>Pterygota</taxon>
        <taxon>Neoptera</taxon>
        <taxon>Paraneoptera</taxon>
        <taxon>Hemiptera</taxon>
        <taxon>Auchenorrhyncha</taxon>
        <taxon>Cercopoidea</taxon>
        <taxon>Clastopteridae</taxon>
        <taxon>Clastoptera</taxon>
    </lineage>
</organism>
<evidence type="ECO:0000259" key="3">
    <source>
        <dbReference type="PROSITE" id="PS50157"/>
    </source>
</evidence>
<feature type="region of interest" description="Disordered" evidence="2">
    <location>
        <begin position="707"/>
        <end position="727"/>
    </location>
</feature>
<feature type="compositionally biased region" description="Basic and acidic residues" evidence="2">
    <location>
        <begin position="715"/>
        <end position="727"/>
    </location>
</feature>
<keyword evidence="1" id="KW-0863">Zinc-finger</keyword>
<evidence type="ECO:0000256" key="1">
    <source>
        <dbReference type="PROSITE-ProRule" id="PRU00042"/>
    </source>
</evidence>
<feature type="compositionally biased region" description="Polar residues" evidence="2">
    <location>
        <begin position="12"/>
        <end position="26"/>
    </location>
</feature>
<dbReference type="SMART" id="SM00355">
    <property type="entry name" value="ZnF_C2H2"/>
    <property type="match status" value="6"/>
</dbReference>
<dbReference type="PANTHER" id="PTHR21020:SF0">
    <property type="entry name" value="ZINC FINGER PROTEIN 800"/>
    <property type="match status" value="1"/>
</dbReference>
<accession>A0A1B6C4W1</accession>
<feature type="compositionally biased region" description="Basic and acidic residues" evidence="2">
    <location>
        <begin position="1076"/>
        <end position="1091"/>
    </location>
</feature>
<evidence type="ECO:0000256" key="2">
    <source>
        <dbReference type="SAM" id="MobiDB-lite"/>
    </source>
</evidence>
<feature type="domain" description="C2H2-type" evidence="3">
    <location>
        <begin position="80"/>
        <end position="111"/>
    </location>
</feature>
<protein>
    <recommendedName>
        <fullName evidence="3">C2H2-type domain-containing protein</fullName>
    </recommendedName>
</protein>
<dbReference type="PROSITE" id="PS00028">
    <property type="entry name" value="ZINC_FINGER_C2H2_1"/>
    <property type="match status" value="3"/>
</dbReference>
<keyword evidence="1" id="KW-0479">Metal-binding</keyword>
<feature type="compositionally biased region" description="Basic and acidic residues" evidence="2">
    <location>
        <begin position="444"/>
        <end position="455"/>
    </location>
</feature>
<dbReference type="InterPro" id="IPR039149">
    <property type="entry name" value="ZNF800"/>
</dbReference>
<name>A0A1B6C4W1_9HEMI</name>
<reference evidence="4" key="1">
    <citation type="submission" date="2015-12" db="EMBL/GenBank/DDBJ databases">
        <title>De novo transcriptome assembly of four potential Pierce s Disease insect vectors from Arizona vineyards.</title>
        <authorList>
            <person name="Tassone E.E."/>
        </authorList>
    </citation>
    <scope>NUCLEOTIDE SEQUENCE</scope>
</reference>
<dbReference type="EMBL" id="GEDC01028765">
    <property type="protein sequence ID" value="JAS08533.1"/>
    <property type="molecule type" value="Transcribed_RNA"/>
</dbReference>
<dbReference type="Pfam" id="PF00096">
    <property type="entry name" value="zf-C2H2"/>
    <property type="match status" value="1"/>
</dbReference>
<feature type="domain" description="C2H2-type" evidence="3">
    <location>
        <begin position="253"/>
        <end position="281"/>
    </location>
</feature>
<dbReference type="Gene3D" id="3.30.160.60">
    <property type="entry name" value="Classic Zinc Finger"/>
    <property type="match status" value="1"/>
</dbReference>
<dbReference type="Pfam" id="PF13912">
    <property type="entry name" value="zf-C2H2_6"/>
    <property type="match status" value="2"/>
</dbReference>
<evidence type="ECO:0000313" key="4">
    <source>
        <dbReference type="EMBL" id="JAS08533.1"/>
    </source>
</evidence>
<dbReference type="PROSITE" id="PS50157">
    <property type="entry name" value="ZINC_FINGER_C2H2_2"/>
    <property type="match status" value="4"/>
</dbReference>
<feature type="region of interest" description="Disordered" evidence="2">
    <location>
        <begin position="439"/>
        <end position="479"/>
    </location>
</feature>
<sequence length="1091" mass="125031">MKMRSKPPARSSRANRNVNKNRSTKANVKKSENETKTIDMAVLRQPIDTSVVGLRQACKLLETGTPEMIHILNYECDIIYECKVCRNLFRSLANLISHKRIYCTKHYSRSQDLLNTNQQVEDHTVIVETKTPLIDRPSRITARGDLTTIIEKMSASQFYTEAANKVTARNSERKETTLHLQPMENTSFGVFQTVLNSPSKDLMMKQVSDLHSLMSDEEKIPTLGPDGRILPNGVVPVPEVKEKNEIKQDSNSLICSKCNVKFSTRKTLTQHIKNVHELVRICYSCPCCKNLFANSWSVYRHLYKIHRKTNEQVRKLRTQIQKKEVKMEKKPTNSPTKISPAQAEKNRLEQENKAWMEHFESDLELQRCGGCGRRFERKAALMSHSQICLKRITAYNRFQKEPESQTKCQTVSTPPTKPVPKIQSEKKIGIQVRMNYCKTGTRTQSEERRSARIGDESDVEAASVDGKYAPSSHSSLKDSCEVASNSGIDQFLQRNMMEPPKSIDKVKVYLNNVINDKKEGLTMVHNNEFECKPKFGKLEAKCLQLRKVLENDCSVVLKDIKTVCVSPTKKAIKENDHEELTETVVDLTSSEEIQDVLNPQDVADKEEVSEDANKVIPEDIEHTPSEYVPSMKETVLNQVDSSSIYSDNSVEIVYDQMSMLNNESSIAESNDNTSMEVGSTEEEMFTSQSTEELPIDQNEIIQINDETSETSVSSKENHLEPSSPEENHVKEFLAENTISILTRHQLRAIYNDDLKVDMAKTKETQVNTTHTLKFNKEHKKALAIVQKKLVKYMQLNILQCKICLKRYRTITSLRNHVAEHAGWKRFQCLEPDCTYKSFFKKQCISHLLKDHLKPNDKDLVSEMVCEIEPSEWKLDFPRKLKNTLLKNRTLIKKIESKTKRNTIEESANDINNTMKINLNKHLKLSQKSSNEIIFNEPLVKKGKYKDNRQTVILDNSIPFKTTKKIGLESPPNEHIISINSMPNSSPDYLQSQEDNIITDTNDMKMEGESPNKNFSKELVMEVLFGTKPTEASNTLITGRPVRNKMRPKRDSDFIFENHKETEVNNSRHVSARKTSRLPDIRSDAEFQKQCK</sequence>
<proteinExistence type="predicted"/>
<feature type="region of interest" description="Disordered" evidence="2">
    <location>
        <begin position="1057"/>
        <end position="1091"/>
    </location>
</feature>
<dbReference type="GO" id="GO:0008270">
    <property type="term" value="F:zinc ion binding"/>
    <property type="evidence" value="ECO:0007669"/>
    <property type="project" value="UniProtKB-KW"/>
</dbReference>